<dbReference type="HOGENOM" id="CLU_3330430_0_0_11"/>
<organism evidence="1 2">
    <name type="scientific">Mycobacterium indicus pranii (strain DSM 45239 / MTCC 9506)</name>
    <dbReference type="NCBI Taxonomy" id="1232724"/>
    <lineage>
        <taxon>Bacteria</taxon>
        <taxon>Bacillati</taxon>
        <taxon>Actinomycetota</taxon>
        <taxon>Actinomycetes</taxon>
        <taxon>Mycobacteriales</taxon>
        <taxon>Mycobacteriaceae</taxon>
        <taxon>Mycobacterium</taxon>
        <taxon>Mycobacterium avium complex (MAC)</taxon>
    </lineage>
</organism>
<dbReference type="AlphaFoldDB" id="J9WCA0"/>
<evidence type="ECO:0000313" key="2">
    <source>
        <dbReference type="Proteomes" id="UP000007329"/>
    </source>
</evidence>
<name>J9WCA0_MYCIP</name>
<protein>
    <submittedName>
        <fullName evidence="1">Uncharacterized protein</fullName>
    </submittedName>
</protein>
<gene>
    <name evidence="1" type="ORF">MIP_04200</name>
</gene>
<evidence type="ECO:0000313" key="1">
    <source>
        <dbReference type="EMBL" id="AFS14864.1"/>
    </source>
</evidence>
<accession>J9WCA0</accession>
<dbReference type="KEGG" id="mid:MIP_04200"/>
<dbReference type="EMBL" id="CP002275">
    <property type="protein sequence ID" value="AFS14864.1"/>
    <property type="molecule type" value="Genomic_DNA"/>
</dbReference>
<reference evidence="1 2" key="1">
    <citation type="journal article" date="2007" name="PLoS ONE">
        <title>Molecular analysis of a leprosy immunotherapeutic bacillus provides insights into Mycobacterium evolution.</title>
        <authorList>
            <person name="Ahmed N."/>
            <person name="Saini V."/>
            <person name="Raghuvanshi S."/>
            <person name="Khurana J.P."/>
            <person name="Tyagi A.K."/>
            <person name="Tyagi A.K."/>
            <person name="Hasnain S.E."/>
        </authorList>
    </citation>
    <scope>NUCLEOTIDE SEQUENCE [LARGE SCALE GENOMIC DNA]</scope>
    <source>
        <strain evidence="1">MTCC 9506</strain>
    </source>
</reference>
<sequence>MVVVAATAAADMVAADTNAAVDGAHRKSPGVLAEIPHL</sequence>
<reference evidence="1 2" key="2">
    <citation type="journal article" date="2012" name="Nucleic Acids Res.">
        <title>Massive gene acquisitions in Mycobacterium indicus pranii provide a perspective on mycobacterial evolution.</title>
        <authorList>
            <person name="Saini V."/>
            <person name="Raghuvanshi S."/>
            <person name="Khurana J.P."/>
            <person name="Ahmed N."/>
            <person name="Hasnain S.E."/>
            <person name="Tyagi A.K."/>
            <person name="Tyagi A.K."/>
        </authorList>
    </citation>
    <scope>NUCLEOTIDE SEQUENCE [LARGE SCALE GENOMIC DNA]</scope>
    <source>
        <strain evidence="2">DSM 45239 / MTCC 9506</strain>
    </source>
</reference>
<proteinExistence type="predicted"/>
<dbReference type="Proteomes" id="UP000007329">
    <property type="component" value="Chromosome"/>
</dbReference>